<keyword evidence="9" id="KW-1185">Reference proteome</keyword>
<dbReference type="GO" id="GO:0005634">
    <property type="term" value="C:nucleus"/>
    <property type="evidence" value="ECO:0007669"/>
    <property type="project" value="UniProtKB-SubCell"/>
</dbReference>
<dbReference type="FunFam" id="3.40.109.10:FF:000001">
    <property type="entry name" value="Nitroreductase family"/>
    <property type="match status" value="1"/>
</dbReference>
<feature type="domain" description="Nitroreductase" evidence="7">
    <location>
        <begin position="17"/>
        <end position="187"/>
    </location>
</feature>
<dbReference type="GO" id="GO:0005737">
    <property type="term" value="C:cytoplasm"/>
    <property type="evidence" value="ECO:0007669"/>
    <property type="project" value="UniProtKB-SubCell"/>
</dbReference>
<dbReference type="Pfam" id="PF00881">
    <property type="entry name" value="Nitroreductase"/>
    <property type="match status" value="1"/>
</dbReference>
<evidence type="ECO:0000256" key="1">
    <source>
        <dbReference type="ARBA" id="ARBA00004123"/>
    </source>
</evidence>
<evidence type="ECO:0000256" key="3">
    <source>
        <dbReference type="ARBA" id="ARBA00007118"/>
    </source>
</evidence>
<dbReference type="InterPro" id="IPR029479">
    <property type="entry name" value="Nitroreductase"/>
</dbReference>
<comment type="subcellular location">
    <subcellularLocation>
        <location evidence="2">Cytoplasm</location>
    </subcellularLocation>
    <subcellularLocation>
        <location evidence="1">Nucleus</location>
    </subcellularLocation>
</comment>
<evidence type="ECO:0000256" key="4">
    <source>
        <dbReference type="ARBA" id="ARBA00022490"/>
    </source>
</evidence>
<evidence type="ECO:0000313" key="9">
    <source>
        <dbReference type="Proteomes" id="UP000812966"/>
    </source>
</evidence>
<evidence type="ECO:0000256" key="2">
    <source>
        <dbReference type="ARBA" id="ARBA00004496"/>
    </source>
</evidence>
<keyword evidence="4" id="KW-0963">Cytoplasm</keyword>
<evidence type="ECO:0000259" key="7">
    <source>
        <dbReference type="Pfam" id="PF00881"/>
    </source>
</evidence>
<keyword evidence="5" id="KW-0560">Oxidoreductase</keyword>
<dbReference type="Gene3D" id="3.40.109.10">
    <property type="entry name" value="NADH Oxidase"/>
    <property type="match status" value="1"/>
</dbReference>
<dbReference type="Proteomes" id="UP000812966">
    <property type="component" value="Unassembled WGS sequence"/>
</dbReference>
<dbReference type="AlphaFoldDB" id="A0A8K0NLR9"/>
<protein>
    <recommendedName>
        <fullName evidence="7">Nitroreductase domain-containing protein</fullName>
    </recommendedName>
</protein>
<name>A0A8K0NLR9_9TREE</name>
<sequence>MSAVSTSTTTDAFLDAVKARRSLYQLSKGGSVPDSRVEQIVKEAILHTPTSFNYQIGRAVVLFGAEHDKHWDIVRDVLKAVIGEEAYEKGSAGRIAGFKAAKGTVLIFDDEPTVRKQEADFPPYSEHFAPWASQSHGILAHIIWTALELEGLGANLQHYGNLVFKQVQDTFNVPETWKLGSQLVFGHPEGPAGEKQFKPIEERFRSLGSSSQ</sequence>
<evidence type="ECO:0000256" key="6">
    <source>
        <dbReference type="ARBA" id="ARBA00023242"/>
    </source>
</evidence>
<gene>
    <name evidence="8" type="ORF">FFLO_05114</name>
</gene>
<dbReference type="InterPro" id="IPR000415">
    <property type="entry name" value="Nitroreductase-like"/>
</dbReference>
<accession>A0A8K0NLR9</accession>
<dbReference type="OrthoDB" id="2138173at2759"/>
<dbReference type="InterPro" id="IPR033877">
    <property type="entry name" value="Frm2/Hbn1"/>
</dbReference>
<dbReference type="SUPFAM" id="SSF55469">
    <property type="entry name" value="FMN-dependent nitroreductase-like"/>
    <property type="match status" value="1"/>
</dbReference>
<dbReference type="GO" id="GO:0016491">
    <property type="term" value="F:oxidoreductase activity"/>
    <property type="evidence" value="ECO:0007669"/>
    <property type="project" value="UniProtKB-KW"/>
</dbReference>
<evidence type="ECO:0000256" key="5">
    <source>
        <dbReference type="ARBA" id="ARBA00023002"/>
    </source>
</evidence>
<dbReference type="PANTHER" id="PTHR43035:SF1">
    <property type="entry name" value="FATTY ACID REPRESSION MUTANT PROTEIN 2-RELATED"/>
    <property type="match status" value="1"/>
</dbReference>
<comment type="caution">
    <text evidence="8">The sequence shown here is derived from an EMBL/GenBank/DDBJ whole genome shotgun (WGS) entry which is preliminary data.</text>
</comment>
<organism evidence="8 9">
    <name type="scientific">Filobasidium floriforme</name>
    <dbReference type="NCBI Taxonomy" id="5210"/>
    <lineage>
        <taxon>Eukaryota</taxon>
        <taxon>Fungi</taxon>
        <taxon>Dikarya</taxon>
        <taxon>Basidiomycota</taxon>
        <taxon>Agaricomycotina</taxon>
        <taxon>Tremellomycetes</taxon>
        <taxon>Filobasidiales</taxon>
        <taxon>Filobasidiaceae</taxon>
        <taxon>Filobasidium</taxon>
    </lineage>
</organism>
<dbReference type="EMBL" id="JABELV010000121">
    <property type="protein sequence ID" value="KAG7530342.1"/>
    <property type="molecule type" value="Genomic_DNA"/>
</dbReference>
<keyword evidence="6" id="KW-0539">Nucleus</keyword>
<dbReference type="CDD" id="cd02140">
    <property type="entry name" value="Frm2-like"/>
    <property type="match status" value="1"/>
</dbReference>
<proteinExistence type="inferred from homology"/>
<comment type="similarity">
    <text evidence="3">Belongs to the nitroreductase family.</text>
</comment>
<dbReference type="PANTHER" id="PTHR43035">
    <property type="entry name" value="FATTY ACID REPRESSION MUTANT PROTEIN 2-RELATED"/>
    <property type="match status" value="1"/>
</dbReference>
<reference evidence="8" key="1">
    <citation type="submission" date="2020-04" db="EMBL/GenBank/DDBJ databases">
        <title>Analysis of mating type loci in Filobasidium floriforme.</title>
        <authorList>
            <person name="Nowrousian M."/>
        </authorList>
    </citation>
    <scope>NUCLEOTIDE SEQUENCE</scope>
    <source>
        <strain evidence="8">CBS 6242</strain>
    </source>
</reference>
<evidence type="ECO:0000313" key="8">
    <source>
        <dbReference type="EMBL" id="KAG7530342.1"/>
    </source>
</evidence>
<dbReference type="GO" id="GO:0034599">
    <property type="term" value="P:cellular response to oxidative stress"/>
    <property type="evidence" value="ECO:0007669"/>
    <property type="project" value="InterPro"/>
</dbReference>